<organism evidence="1 2">
    <name type="scientific">[Clostridium] fimetarium</name>
    <dbReference type="NCBI Taxonomy" id="99656"/>
    <lineage>
        <taxon>Bacteria</taxon>
        <taxon>Bacillati</taxon>
        <taxon>Bacillota</taxon>
        <taxon>Clostridia</taxon>
        <taxon>Lachnospirales</taxon>
        <taxon>Lachnospiraceae</taxon>
    </lineage>
</organism>
<gene>
    <name evidence="1" type="ORF">SAMN05421659_106179</name>
</gene>
<dbReference type="EMBL" id="FOJI01000006">
    <property type="protein sequence ID" value="SEW20187.1"/>
    <property type="molecule type" value="Genomic_DNA"/>
</dbReference>
<keyword evidence="2" id="KW-1185">Reference proteome</keyword>
<reference evidence="1 2" key="1">
    <citation type="submission" date="2016-10" db="EMBL/GenBank/DDBJ databases">
        <authorList>
            <person name="de Groot N.N."/>
        </authorList>
    </citation>
    <scope>NUCLEOTIDE SEQUENCE [LARGE SCALE GENOMIC DNA]</scope>
    <source>
        <strain evidence="1 2">DSM 9179</strain>
    </source>
</reference>
<evidence type="ECO:0000313" key="1">
    <source>
        <dbReference type="EMBL" id="SEW20187.1"/>
    </source>
</evidence>
<evidence type="ECO:0000313" key="2">
    <source>
        <dbReference type="Proteomes" id="UP000199701"/>
    </source>
</evidence>
<proteinExistence type="predicted"/>
<dbReference type="AlphaFoldDB" id="A0A1I0Q028"/>
<dbReference type="Proteomes" id="UP000199701">
    <property type="component" value="Unassembled WGS sequence"/>
</dbReference>
<accession>A0A1I0Q028</accession>
<protein>
    <submittedName>
        <fullName evidence="1">Uncharacterized protein</fullName>
    </submittedName>
</protein>
<name>A0A1I0Q028_9FIRM</name>
<sequence length="357" mass="41497">MILACSFVNQSGKVPYKQEYIIPQMLMQWVQRNNSTVQGISYFTCVDTSMWPSQWCAYNLVIPAVAPYDDKMYSSILRDKFCWTEPRFFTVPIADKKYNEHDREIIYSFIRDIRSATRTYQLPMKFLALLNKMMNVSGCLMSLLDSGSAQHMQLALHMLNSLDDNCNQLNAFQLENLFDEVLQDKQDLNVINNLNLDDTINTFRNLYNRFIVDGGIDDSIEKLIDKYKMLCWNGLHPHSEIILIYSNRTEINEPIKWLRENHVLHFPTKLDSSDNTVEYLNKIAEGAKVSIQDFWDKPIGNNEWIKMNIGAIKTPIFIKQNDVSIFSPDGTASYEFVQIGFNKDLLAEKLHLSKRIL</sequence>